<evidence type="ECO:0000313" key="8">
    <source>
        <dbReference type="Proteomes" id="UP000287188"/>
    </source>
</evidence>
<sequence length="193" mass="20457">METEPSPPTPHAHELRLTRRQLMVNAGVAGTGLIVGGAIGTILTRILAPGQTQTLTSYPQVQIAHLNDLHVGKPVAFDYPLKGQSCYLIRLGTPALDGVGPQGDVVAFSTTCVHMGCSLADHYRAAYNVLGPCPCHMSTYDLSMGGMPTIGNATENLPQIELLVEQHGAIFAQGVWGLLYGFEHNLTSGTPIA</sequence>
<dbReference type="AlphaFoldDB" id="A0A402ARU0"/>
<dbReference type="PROSITE" id="PS51296">
    <property type="entry name" value="RIESKE"/>
    <property type="match status" value="1"/>
</dbReference>
<dbReference type="PROSITE" id="PS51318">
    <property type="entry name" value="TAT"/>
    <property type="match status" value="1"/>
</dbReference>
<keyword evidence="8" id="KW-1185">Reference proteome</keyword>
<evidence type="ECO:0000256" key="5">
    <source>
        <dbReference type="SAM" id="Phobius"/>
    </source>
</evidence>
<feature type="transmembrane region" description="Helical" evidence="5">
    <location>
        <begin position="22"/>
        <end position="43"/>
    </location>
</feature>
<feature type="domain" description="Rieske" evidence="6">
    <location>
        <begin position="72"/>
        <end position="171"/>
    </location>
</feature>
<reference evidence="8" key="1">
    <citation type="submission" date="2018-12" db="EMBL/GenBank/DDBJ databases">
        <title>Tengunoibacter tsumagoiensis gen. nov., sp. nov., Dictyobacter kobayashii sp. nov., D. alpinus sp. nov., and D. joshuensis sp. nov. and description of Dictyobacteraceae fam. nov. within the order Ktedonobacterales isolated from Tengu-no-mugimeshi.</title>
        <authorList>
            <person name="Wang C.M."/>
            <person name="Zheng Y."/>
            <person name="Sakai Y."/>
            <person name="Toyoda A."/>
            <person name="Minakuchi Y."/>
            <person name="Abe K."/>
            <person name="Yokota A."/>
            <person name="Yabe S."/>
        </authorList>
    </citation>
    <scope>NUCLEOTIDE SEQUENCE [LARGE SCALE GENOMIC DNA]</scope>
    <source>
        <strain evidence="8">Uno11</strain>
    </source>
</reference>
<dbReference type="GO" id="GO:0004497">
    <property type="term" value="F:monooxygenase activity"/>
    <property type="evidence" value="ECO:0007669"/>
    <property type="project" value="UniProtKB-ARBA"/>
</dbReference>
<accession>A0A402ARU0</accession>
<keyword evidence="1" id="KW-0001">2Fe-2S</keyword>
<evidence type="ECO:0000256" key="2">
    <source>
        <dbReference type="ARBA" id="ARBA00022723"/>
    </source>
</evidence>
<dbReference type="OrthoDB" id="9767869at2"/>
<dbReference type="SUPFAM" id="SSF50022">
    <property type="entry name" value="ISP domain"/>
    <property type="match status" value="1"/>
</dbReference>
<dbReference type="InterPro" id="IPR017941">
    <property type="entry name" value="Rieske_2Fe-2S"/>
</dbReference>
<dbReference type="InterPro" id="IPR006311">
    <property type="entry name" value="TAT_signal"/>
</dbReference>
<dbReference type="Pfam" id="PF00355">
    <property type="entry name" value="Rieske"/>
    <property type="match status" value="1"/>
</dbReference>
<evidence type="ECO:0000313" key="7">
    <source>
        <dbReference type="EMBL" id="GCE21816.1"/>
    </source>
</evidence>
<comment type="caution">
    <text evidence="7">The sequence shown here is derived from an EMBL/GenBank/DDBJ whole genome shotgun (WGS) entry which is preliminary data.</text>
</comment>
<protein>
    <recommendedName>
        <fullName evidence="6">Rieske domain-containing protein</fullName>
    </recommendedName>
</protein>
<dbReference type="EMBL" id="BIFS01000001">
    <property type="protein sequence ID" value="GCE21816.1"/>
    <property type="molecule type" value="Genomic_DNA"/>
</dbReference>
<keyword evidence="5" id="KW-0472">Membrane</keyword>
<keyword evidence="2" id="KW-0479">Metal-binding</keyword>
<dbReference type="GO" id="GO:0016705">
    <property type="term" value="F:oxidoreductase activity, acting on paired donors, with incorporation or reduction of molecular oxygen"/>
    <property type="evidence" value="ECO:0007669"/>
    <property type="project" value="UniProtKB-ARBA"/>
</dbReference>
<evidence type="ECO:0000256" key="3">
    <source>
        <dbReference type="ARBA" id="ARBA00023004"/>
    </source>
</evidence>
<dbReference type="InterPro" id="IPR014067">
    <property type="entry name" value="AioB/IdrB_ssu"/>
</dbReference>
<organism evidence="7 8">
    <name type="scientific">Dictyobacter kobayashii</name>
    <dbReference type="NCBI Taxonomy" id="2014872"/>
    <lineage>
        <taxon>Bacteria</taxon>
        <taxon>Bacillati</taxon>
        <taxon>Chloroflexota</taxon>
        <taxon>Ktedonobacteria</taxon>
        <taxon>Ktedonobacterales</taxon>
        <taxon>Dictyobacteraceae</taxon>
        <taxon>Dictyobacter</taxon>
    </lineage>
</organism>
<evidence type="ECO:0000256" key="4">
    <source>
        <dbReference type="ARBA" id="ARBA00023014"/>
    </source>
</evidence>
<name>A0A402ARU0_9CHLR</name>
<dbReference type="RefSeq" id="WP_126553731.1">
    <property type="nucleotide sequence ID" value="NZ_BIFS01000001.1"/>
</dbReference>
<evidence type="ECO:0000259" key="6">
    <source>
        <dbReference type="PROSITE" id="PS51296"/>
    </source>
</evidence>
<dbReference type="GO" id="GO:0046872">
    <property type="term" value="F:metal ion binding"/>
    <property type="evidence" value="ECO:0007669"/>
    <property type="project" value="UniProtKB-KW"/>
</dbReference>
<dbReference type="Proteomes" id="UP000287188">
    <property type="component" value="Unassembled WGS sequence"/>
</dbReference>
<proteinExistence type="predicted"/>
<dbReference type="NCBIfam" id="TIGR02694">
    <property type="entry name" value="arsenite_ox_S"/>
    <property type="match status" value="1"/>
</dbReference>
<keyword evidence="5" id="KW-1133">Transmembrane helix</keyword>
<keyword evidence="4" id="KW-0411">Iron-sulfur</keyword>
<evidence type="ECO:0000256" key="1">
    <source>
        <dbReference type="ARBA" id="ARBA00022714"/>
    </source>
</evidence>
<dbReference type="GO" id="GO:0051537">
    <property type="term" value="F:2 iron, 2 sulfur cluster binding"/>
    <property type="evidence" value="ECO:0007669"/>
    <property type="project" value="UniProtKB-KW"/>
</dbReference>
<dbReference type="InterPro" id="IPR036922">
    <property type="entry name" value="Rieske_2Fe-2S_sf"/>
</dbReference>
<gene>
    <name evidence="7" type="ORF">KDK_56160</name>
</gene>
<keyword evidence="5" id="KW-0812">Transmembrane</keyword>
<keyword evidence="3" id="KW-0408">Iron</keyword>
<dbReference type="Gene3D" id="2.102.10.10">
    <property type="entry name" value="Rieske [2Fe-2S] iron-sulphur domain"/>
    <property type="match status" value="1"/>
</dbReference>